<feature type="compositionally biased region" description="Basic and acidic residues" evidence="1">
    <location>
        <begin position="1"/>
        <end position="27"/>
    </location>
</feature>
<dbReference type="GeneID" id="106818944"/>
<organism evidence="2 3">
    <name type="scientific">Priapulus caudatus</name>
    <name type="common">Priapulid worm</name>
    <dbReference type="NCBI Taxonomy" id="37621"/>
    <lineage>
        <taxon>Eukaryota</taxon>
        <taxon>Metazoa</taxon>
        <taxon>Ecdysozoa</taxon>
        <taxon>Scalidophora</taxon>
        <taxon>Priapulida</taxon>
        <taxon>Priapulimorpha</taxon>
        <taxon>Priapulimorphida</taxon>
        <taxon>Priapulidae</taxon>
        <taxon>Priapulus</taxon>
    </lineage>
</organism>
<dbReference type="RefSeq" id="XP_014679097.1">
    <property type="nucleotide sequence ID" value="XM_014823611.1"/>
</dbReference>
<feature type="non-terminal residue" evidence="3">
    <location>
        <position position="51"/>
    </location>
</feature>
<dbReference type="Proteomes" id="UP000695022">
    <property type="component" value="Unplaced"/>
</dbReference>
<reference evidence="3" key="1">
    <citation type="submission" date="2025-08" db="UniProtKB">
        <authorList>
            <consortium name="RefSeq"/>
        </authorList>
    </citation>
    <scope>IDENTIFICATION</scope>
</reference>
<feature type="non-terminal residue" evidence="3">
    <location>
        <position position="1"/>
    </location>
</feature>
<sequence>RERKESRERDETKERHEIQEERKREKYGGPLPDASSVIFSYFHTTNLECVY</sequence>
<evidence type="ECO:0000313" key="3">
    <source>
        <dbReference type="RefSeq" id="XP_014679097.1"/>
    </source>
</evidence>
<evidence type="ECO:0000256" key="1">
    <source>
        <dbReference type="SAM" id="MobiDB-lite"/>
    </source>
</evidence>
<evidence type="ECO:0000313" key="2">
    <source>
        <dbReference type="Proteomes" id="UP000695022"/>
    </source>
</evidence>
<name>A0ABM1F3S6_PRICU</name>
<feature type="region of interest" description="Disordered" evidence="1">
    <location>
        <begin position="1"/>
        <end position="30"/>
    </location>
</feature>
<keyword evidence="2" id="KW-1185">Reference proteome</keyword>
<gene>
    <name evidence="3" type="primary">LOC106818944</name>
</gene>
<protein>
    <submittedName>
        <fullName evidence="3">Uncharacterized protein LOC106818944</fullName>
    </submittedName>
</protein>
<proteinExistence type="predicted"/>
<accession>A0ABM1F3S6</accession>